<gene>
    <name evidence="1" type="ORF">SAMN05444390_1011665</name>
</gene>
<reference evidence="1 2" key="1">
    <citation type="submission" date="2016-10" db="EMBL/GenBank/DDBJ databases">
        <authorList>
            <person name="de Groot N.N."/>
        </authorList>
    </citation>
    <scope>NUCLEOTIDE SEQUENCE [LARGE SCALE GENOMIC DNA]</scope>
    <source>
        <strain evidence="1 2">DSM 22012</strain>
    </source>
</reference>
<dbReference type="AlphaFoldDB" id="A0A1H5YA29"/>
<dbReference type="Gene3D" id="2.40.10.270">
    <property type="entry name" value="Bacteriophage SPP1 head-tail adaptor protein"/>
    <property type="match status" value="1"/>
</dbReference>
<sequence length="119" mass="13367">MRAGPLNTRVTFQQLAGGESDNGYPDTDSWEDVVVNGSPLTVWAEVRQTTGRERWANDHVAVTSPINVRIRYKIGPFIHSAMRIKHGDRYFQLKATPIDPDGKRESLICLCEEITPDGQ</sequence>
<dbReference type="NCBIfam" id="TIGR01563">
    <property type="entry name" value="gp16_SPP1"/>
    <property type="match status" value="1"/>
</dbReference>
<accession>A0A1H5YA29</accession>
<dbReference type="RefSeq" id="WP_104002546.1">
    <property type="nucleotide sequence ID" value="NZ_FNVQ01000001.1"/>
</dbReference>
<name>A0A1H5YA29_9GAMM</name>
<keyword evidence="2" id="KW-1185">Reference proteome</keyword>
<dbReference type="OrthoDB" id="8640229at2"/>
<dbReference type="InterPro" id="IPR038666">
    <property type="entry name" value="SSP1_head-tail_sf"/>
</dbReference>
<evidence type="ECO:0000313" key="1">
    <source>
        <dbReference type="EMBL" id="SEG20440.1"/>
    </source>
</evidence>
<organism evidence="1 2">
    <name type="scientific">Marinobacterium lutimaris</name>
    <dbReference type="NCBI Taxonomy" id="568106"/>
    <lineage>
        <taxon>Bacteria</taxon>
        <taxon>Pseudomonadati</taxon>
        <taxon>Pseudomonadota</taxon>
        <taxon>Gammaproteobacteria</taxon>
        <taxon>Oceanospirillales</taxon>
        <taxon>Oceanospirillaceae</taxon>
        <taxon>Marinobacterium</taxon>
    </lineage>
</organism>
<protein>
    <submittedName>
        <fullName evidence="1">Phage head-tail adaptor, putative, SPP1 family</fullName>
    </submittedName>
</protein>
<proteinExistence type="predicted"/>
<dbReference type="Pfam" id="PF05521">
    <property type="entry name" value="Phage_HCP"/>
    <property type="match status" value="1"/>
</dbReference>
<dbReference type="Proteomes" id="UP000236745">
    <property type="component" value="Unassembled WGS sequence"/>
</dbReference>
<evidence type="ECO:0000313" key="2">
    <source>
        <dbReference type="Proteomes" id="UP000236745"/>
    </source>
</evidence>
<dbReference type="EMBL" id="FNVQ01000001">
    <property type="protein sequence ID" value="SEG20440.1"/>
    <property type="molecule type" value="Genomic_DNA"/>
</dbReference>
<dbReference type="InterPro" id="IPR008767">
    <property type="entry name" value="Phage_SPP1_head-tail_adaptor"/>
</dbReference>